<name>A0A9N7V4J5_PLEPL</name>
<reference evidence="2" key="1">
    <citation type="submission" date="2020-03" db="EMBL/GenBank/DDBJ databases">
        <authorList>
            <person name="Weist P."/>
        </authorList>
    </citation>
    <scope>NUCLEOTIDE SEQUENCE</scope>
</reference>
<dbReference type="Proteomes" id="UP001153269">
    <property type="component" value="Unassembled WGS sequence"/>
</dbReference>
<protein>
    <submittedName>
        <fullName evidence="2">Uncharacterized protein</fullName>
    </submittedName>
</protein>
<evidence type="ECO:0000313" key="2">
    <source>
        <dbReference type="EMBL" id="CAB1445460.1"/>
    </source>
</evidence>
<feature type="region of interest" description="Disordered" evidence="1">
    <location>
        <begin position="95"/>
        <end position="127"/>
    </location>
</feature>
<comment type="caution">
    <text evidence="2">The sequence shown here is derived from an EMBL/GenBank/DDBJ whole genome shotgun (WGS) entry which is preliminary data.</text>
</comment>
<dbReference type="AlphaFoldDB" id="A0A9N7V4J5"/>
<organism evidence="2 3">
    <name type="scientific">Pleuronectes platessa</name>
    <name type="common">European plaice</name>
    <dbReference type="NCBI Taxonomy" id="8262"/>
    <lineage>
        <taxon>Eukaryota</taxon>
        <taxon>Metazoa</taxon>
        <taxon>Chordata</taxon>
        <taxon>Craniata</taxon>
        <taxon>Vertebrata</taxon>
        <taxon>Euteleostomi</taxon>
        <taxon>Actinopterygii</taxon>
        <taxon>Neopterygii</taxon>
        <taxon>Teleostei</taxon>
        <taxon>Neoteleostei</taxon>
        <taxon>Acanthomorphata</taxon>
        <taxon>Carangaria</taxon>
        <taxon>Pleuronectiformes</taxon>
        <taxon>Pleuronectoidei</taxon>
        <taxon>Pleuronectidae</taxon>
        <taxon>Pleuronectes</taxon>
    </lineage>
</organism>
<dbReference type="EMBL" id="CADEAL010003668">
    <property type="protein sequence ID" value="CAB1445460.1"/>
    <property type="molecule type" value="Genomic_DNA"/>
</dbReference>
<proteinExistence type="predicted"/>
<evidence type="ECO:0000313" key="3">
    <source>
        <dbReference type="Proteomes" id="UP001153269"/>
    </source>
</evidence>
<sequence length="127" mass="14072">MEPVFHAQHSCSRWRWGKCTLQGGNSAREPRWVRAAGPLPRGTRDQMGPDTPFNAASLSVNVSASRHTDILFERDRGKTNAKSLEWHGYWETHRVPRAQSSGQQTLASPLSLDPRSQGAQKLPGAAK</sequence>
<evidence type="ECO:0000256" key="1">
    <source>
        <dbReference type="SAM" id="MobiDB-lite"/>
    </source>
</evidence>
<gene>
    <name evidence="2" type="ORF">PLEPLA_LOCUS33191</name>
</gene>
<keyword evidence="3" id="KW-1185">Reference proteome</keyword>
<feature type="compositionally biased region" description="Polar residues" evidence="1">
    <location>
        <begin position="98"/>
        <end position="108"/>
    </location>
</feature>
<accession>A0A9N7V4J5</accession>